<proteinExistence type="predicted"/>
<dbReference type="InterPro" id="IPR001119">
    <property type="entry name" value="SLH_dom"/>
</dbReference>
<comment type="caution">
    <text evidence="3">The sequence shown here is derived from an EMBL/GenBank/DDBJ whole genome shotgun (WGS) entry which is preliminary data.</text>
</comment>
<feature type="chain" id="PRO_5040933717" evidence="1">
    <location>
        <begin position="24"/>
        <end position="419"/>
    </location>
</feature>
<name>A0A9X2MUJ2_9BACL</name>
<reference evidence="3" key="1">
    <citation type="submission" date="2022-08" db="EMBL/GenBank/DDBJ databases">
        <title>The genomic sequence of strain Paenibacillus sp. SCIV0701.</title>
        <authorList>
            <person name="Zhao H."/>
        </authorList>
    </citation>
    <scope>NUCLEOTIDE SEQUENCE</scope>
    <source>
        <strain evidence="3">SCIV0701</strain>
    </source>
</reference>
<dbReference type="EMBL" id="JANIPJ010000015">
    <property type="protein sequence ID" value="MCR2806103.1"/>
    <property type="molecule type" value="Genomic_DNA"/>
</dbReference>
<dbReference type="PANTHER" id="PTHR43308">
    <property type="entry name" value="OUTER MEMBRANE PROTEIN ALPHA-RELATED"/>
    <property type="match status" value="1"/>
</dbReference>
<evidence type="ECO:0000313" key="4">
    <source>
        <dbReference type="Proteomes" id="UP001141950"/>
    </source>
</evidence>
<accession>A0A9X2MUJ2</accession>
<dbReference type="RefSeq" id="WP_257449236.1">
    <property type="nucleotide sequence ID" value="NZ_JANIPJ010000015.1"/>
</dbReference>
<evidence type="ECO:0000259" key="2">
    <source>
        <dbReference type="PROSITE" id="PS51272"/>
    </source>
</evidence>
<feature type="domain" description="SLH" evidence="2">
    <location>
        <begin position="194"/>
        <end position="257"/>
    </location>
</feature>
<dbReference type="Pfam" id="PF00395">
    <property type="entry name" value="SLH"/>
    <property type="match status" value="2"/>
</dbReference>
<dbReference type="AlphaFoldDB" id="A0A9X2MUJ2"/>
<dbReference type="Proteomes" id="UP001141950">
    <property type="component" value="Unassembled WGS sequence"/>
</dbReference>
<gene>
    <name evidence="3" type="ORF">NQZ67_19655</name>
</gene>
<sequence>MKKVIIALALLLGSIAPIGQAQAEADVAATDEMPFTDIAKHWAKDNILKAYESGLVDGFPDGTFRPDDVVTADQFLVMMLRAHSVTVDGKTEFDPEWYRELGAVQPGHLNTIKSTVSRQKFNFQSASAGYWAKPFIDFIFETPFIYTNDLVFPKDYNRFKKQIMREEASYLLGSWFTTFDFRLQIQYAEHILKNSGLKDFNNFGVDAGTYRADVLAAGLMNGYPTNNFYPKRYVTRAEALTMAQRLREPALRIPFKPSLKGLYYTENEGTVFLFSDKTKYDFYNKFVALASQHIKTGYIYKFGGSGLQIFKSEDDYEKWIYMTKTMQFENRPTAELIVQVDPDTYKTAGIVFPYDTTFPNTKNYLASVYDMLAGPGMGSGLKKQVDLLMADGISKSFTYNGKNFEYKNLGKLISVTLYY</sequence>
<feature type="domain" description="SLH" evidence="2">
    <location>
        <begin position="30"/>
        <end position="93"/>
    </location>
</feature>
<dbReference type="PANTHER" id="PTHR43308:SF5">
    <property type="entry name" value="S-LAYER PROTEIN _ PEPTIDOGLYCAN ENDO-BETA-N-ACETYLGLUCOSAMINIDASE"/>
    <property type="match status" value="1"/>
</dbReference>
<keyword evidence="4" id="KW-1185">Reference proteome</keyword>
<feature type="signal peptide" evidence="1">
    <location>
        <begin position="1"/>
        <end position="23"/>
    </location>
</feature>
<dbReference type="PROSITE" id="PS51272">
    <property type="entry name" value="SLH"/>
    <property type="match status" value="2"/>
</dbReference>
<evidence type="ECO:0000256" key="1">
    <source>
        <dbReference type="SAM" id="SignalP"/>
    </source>
</evidence>
<dbReference type="InterPro" id="IPR051465">
    <property type="entry name" value="Cell_Envelope_Struct_Comp"/>
</dbReference>
<keyword evidence="1" id="KW-0732">Signal</keyword>
<protein>
    <submittedName>
        <fullName evidence="3">S-layer homology domain-containing protein</fullName>
    </submittedName>
</protein>
<evidence type="ECO:0000313" key="3">
    <source>
        <dbReference type="EMBL" id="MCR2806103.1"/>
    </source>
</evidence>
<organism evidence="3 4">
    <name type="scientific">Paenibacillus soyae</name>
    <dbReference type="NCBI Taxonomy" id="2969249"/>
    <lineage>
        <taxon>Bacteria</taxon>
        <taxon>Bacillati</taxon>
        <taxon>Bacillota</taxon>
        <taxon>Bacilli</taxon>
        <taxon>Bacillales</taxon>
        <taxon>Paenibacillaceae</taxon>
        <taxon>Paenibacillus</taxon>
    </lineage>
</organism>